<evidence type="ECO:0000259" key="2">
    <source>
        <dbReference type="Pfam" id="PF06580"/>
    </source>
</evidence>
<dbReference type="InterPro" id="IPR036890">
    <property type="entry name" value="HATPase_C_sf"/>
</dbReference>
<proteinExistence type="predicted"/>
<feature type="transmembrane region" description="Helical" evidence="1">
    <location>
        <begin position="38"/>
        <end position="58"/>
    </location>
</feature>
<gene>
    <name evidence="3" type="ORF">SAMN02910280_1830</name>
</gene>
<feature type="transmembrane region" description="Helical" evidence="1">
    <location>
        <begin position="104"/>
        <end position="125"/>
    </location>
</feature>
<keyword evidence="1" id="KW-0812">Transmembrane</keyword>
<keyword evidence="3" id="KW-0418">Kinase</keyword>
<dbReference type="PANTHER" id="PTHR34220">
    <property type="entry name" value="SENSOR HISTIDINE KINASE YPDA"/>
    <property type="match status" value="1"/>
</dbReference>
<protein>
    <submittedName>
        <fullName evidence="3">Histidine kinase</fullName>
    </submittedName>
</protein>
<dbReference type="Gene3D" id="3.30.565.10">
    <property type="entry name" value="Histidine kinase-like ATPase, C-terminal domain"/>
    <property type="match status" value="1"/>
</dbReference>
<dbReference type="PANTHER" id="PTHR34220:SF7">
    <property type="entry name" value="SENSOR HISTIDINE KINASE YPDA"/>
    <property type="match status" value="1"/>
</dbReference>
<dbReference type="GO" id="GO:0000155">
    <property type="term" value="F:phosphorelay sensor kinase activity"/>
    <property type="evidence" value="ECO:0007669"/>
    <property type="project" value="InterPro"/>
</dbReference>
<feature type="domain" description="Signal transduction histidine kinase internal region" evidence="2">
    <location>
        <begin position="232"/>
        <end position="308"/>
    </location>
</feature>
<dbReference type="GO" id="GO:0016020">
    <property type="term" value="C:membrane"/>
    <property type="evidence" value="ECO:0007669"/>
    <property type="project" value="InterPro"/>
</dbReference>
<sequence>MNIIIEFIGQSYMTLMLLLGLIIIMLVNRRIKIDGVQYVWAIASLVFIITVCEYVEYWCDTYNKPIWIRYVKSAITYSLNPLLILLELYLIAPIKHKFLLVIPYIINVVLAVSDLFGTNFIYAYTEDHNFISGKLKVVPAIVVCFYILLLTFYSNYFIKNDERSKAIIVFFMSFTTIITVYLEYENIIVNHTTDIAAMEMLIYYFYLAAIHHSKVQQKLHASELALERQNNELLMAQIQPHFINNSLLAIQARCMDYPEIYDSIRNFSRYLRSNFDNIGNTHSITFEQELKNIKAYLALEKMNFGDRLTVEYDIDNEDFMLPALSVEPLVENAVRHGVAARENGGVVQIIQRDEESGIIIEVRDIGQGKLNLTEKQEKRRGIGVANVRARLAVNNKGVLELIPEDNGYCARIILKDIRYADEKGEKDV</sequence>
<dbReference type="EMBL" id="FPIP01000004">
    <property type="protein sequence ID" value="SFW33020.1"/>
    <property type="molecule type" value="Genomic_DNA"/>
</dbReference>
<dbReference type="InterPro" id="IPR050640">
    <property type="entry name" value="Bact_2-comp_sensor_kinase"/>
</dbReference>
<feature type="transmembrane region" description="Helical" evidence="1">
    <location>
        <begin position="70"/>
        <end position="92"/>
    </location>
</feature>
<keyword evidence="1" id="KW-0472">Membrane</keyword>
<keyword evidence="1" id="KW-1133">Transmembrane helix</keyword>
<dbReference type="AlphaFoldDB" id="A0A1K1NCH2"/>
<keyword evidence="3" id="KW-0808">Transferase</keyword>
<evidence type="ECO:0000313" key="3">
    <source>
        <dbReference type="EMBL" id="SFW33020.1"/>
    </source>
</evidence>
<dbReference type="SUPFAM" id="SSF55874">
    <property type="entry name" value="ATPase domain of HSP90 chaperone/DNA topoisomerase II/histidine kinase"/>
    <property type="match status" value="1"/>
</dbReference>
<reference evidence="3 4" key="1">
    <citation type="submission" date="2016-11" db="EMBL/GenBank/DDBJ databases">
        <authorList>
            <person name="Jaros S."/>
            <person name="Januszkiewicz K."/>
            <person name="Wedrychowicz H."/>
        </authorList>
    </citation>
    <scope>NUCLEOTIDE SEQUENCE [LARGE SCALE GENOMIC DNA]</scope>
    <source>
        <strain evidence="3 4">YL228</strain>
    </source>
</reference>
<dbReference type="InterPro" id="IPR010559">
    <property type="entry name" value="Sig_transdc_His_kin_internal"/>
</dbReference>
<dbReference type="Pfam" id="PF06580">
    <property type="entry name" value="His_kinase"/>
    <property type="match status" value="1"/>
</dbReference>
<feature type="transmembrane region" description="Helical" evidence="1">
    <location>
        <begin position="12"/>
        <end position="31"/>
    </location>
</feature>
<dbReference type="RefSeq" id="WP_072300116.1">
    <property type="nucleotide sequence ID" value="NZ_FPIP01000004.1"/>
</dbReference>
<dbReference type="Proteomes" id="UP000183461">
    <property type="component" value="Unassembled WGS sequence"/>
</dbReference>
<evidence type="ECO:0000313" key="4">
    <source>
        <dbReference type="Proteomes" id="UP000183461"/>
    </source>
</evidence>
<name>A0A1K1NCH2_RUMFL</name>
<organism evidence="3 4">
    <name type="scientific">Ruminococcus flavefaciens</name>
    <dbReference type="NCBI Taxonomy" id="1265"/>
    <lineage>
        <taxon>Bacteria</taxon>
        <taxon>Bacillati</taxon>
        <taxon>Bacillota</taxon>
        <taxon>Clostridia</taxon>
        <taxon>Eubacteriales</taxon>
        <taxon>Oscillospiraceae</taxon>
        <taxon>Ruminococcus</taxon>
    </lineage>
</organism>
<evidence type="ECO:0000256" key="1">
    <source>
        <dbReference type="SAM" id="Phobius"/>
    </source>
</evidence>
<accession>A0A1K1NCH2</accession>
<feature type="transmembrane region" description="Helical" evidence="1">
    <location>
        <begin position="137"/>
        <end position="158"/>
    </location>
</feature>
<feature type="transmembrane region" description="Helical" evidence="1">
    <location>
        <begin position="165"/>
        <end position="182"/>
    </location>
</feature>